<evidence type="ECO:0000313" key="3">
    <source>
        <dbReference type="EMBL" id="EIW77644.1"/>
    </source>
</evidence>
<feature type="region of interest" description="Disordered" evidence="1">
    <location>
        <begin position="355"/>
        <end position="397"/>
    </location>
</feature>
<evidence type="ECO:0000256" key="1">
    <source>
        <dbReference type="SAM" id="MobiDB-lite"/>
    </source>
</evidence>
<organism evidence="3 4">
    <name type="scientific">Coniophora puteana (strain RWD-64-598)</name>
    <name type="common">Brown rot fungus</name>
    <dbReference type="NCBI Taxonomy" id="741705"/>
    <lineage>
        <taxon>Eukaryota</taxon>
        <taxon>Fungi</taxon>
        <taxon>Dikarya</taxon>
        <taxon>Basidiomycota</taxon>
        <taxon>Agaricomycotina</taxon>
        <taxon>Agaricomycetes</taxon>
        <taxon>Agaricomycetidae</taxon>
        <taxon>Boletales</taxon>
        <taxon>Coniophorineae</taxon>
        <taxon>Coniophoraceae</taxon>
        <taxon>Coniophora</taxon>
    </lineage>
</organism>
<dbReference type="EMBL" id="JH711583">
    <property type="protein sequence ID" value="EIW77644.1"/>
    <property type="molecule type" value="Genomic_DNA"/>
</dbReference>
<protein>
    <recommendedName>
        <fullName evidence="2">DUF7918 domain-containing protein</fullName>
    </recommendedName>
</protein>
<feature type="compositionally biased region" description="Polar residues" evidence="1">
    <location>
        <begin position="279"/>
        <end position="289"/>
    </location>
</feature>
<dbReference type="RefSeq" id="XP_007772028.1">
    <property type="nucleotide sequence ID" value="XM_007773838.1"/>
</dbReference>
<keyword evidence="4" id="KW-1185">Reference proteome</keyword>
<evidence type="ECO:0000313" key="4">
    <source>
        <dbReference type="Proteomes" id="UP000053558"/>
    </source>
</evidence>
<evidence type="ECO:0000259" key="2">
    <source>
        <dbReference type="Pfam" id="PF25534"/>
    </source>
</evidence>
<feature type="compositionally biased region" description="Basic and acidic residues" evidence="1">
    <location>
        <begin position="325"/>
        <end position="336"/>
    </location>
</feature>
<reference evidence="4" key="1">
    <citation type="journal article" date="2012" name="Science">
        <title>The Paleozoic origin of enzymatic lignin decomposition reconstructed from 31 fungal genomes.</title>
        <authorList>
            <person name="Floudas D."/>
            <person name="Binder M."/>
            <person name="Riley R."/>
            <person name="Barry K."/>
            <person name="Blanchette R.A."/>
            <person name="Henrissat B."/>
            <person name="Martinez A.T."/>
            <person name="Otillar R."/>
            <person name="Spatafora J.W."/>
            <person name="Yadav J.S."/>
            <person name="Aerts A."/>
            <person name="Benoit I."/>
            <person name="Boyd A."/>
            <person name="Carlson A."/>
            <person name="Copeland A."/>
            <person name="Coutinho P.M."/>
            <person name="de Vries R.P."/>
            <person name="Ferreira P."/>
            <person name="Findley K."/>
            <person name="Foster B."/>
            <person name="Gaskell J."/>
            <person name="Glotzer D."/>
            <person name="Gorecki P."/>
            <person name="Heitman J."/>
            <person name="Hesse C."/>
            <person name="Hori C."/>
            <person name="Igarashi K."/>
            <person name="Jurgens J.A."/>
            <person name="Kallen N."/>
            <person name="Kersten P."/>
            <person name="Kohler A."/>
            <person name="Kuees U."/>
            <person name="Kumar T.K.A."/>
            <person name="Kuo A."/>
            <person name="LaButti K."/>
            <person name="Larrondo L.F."/>
            <person name="Lindquist E."/>
            <person name="Ling A."/>
            <person name="Lombard V."/>
            <person name="Lucas S."/>
            <person name="Lundell T."/>
            <person name="Martin R."/>
            <person name="McLaughlin D.J."/>
            <person name="Morgenstern I."/>
            <person name="Morin E."/>
            <person name="Murat C."/>
            <person name="Nagy L.G."/>
            <person name="Nolan M."/>
            <person name="Ohm R.A."/>
            <person name="Patyshakuliyeva A."/>
            <person name="Rokas A."/>
            <person name="Ruiz-Duenas F.J."/>
            <person name="Sabat G."/>
            <person name="Salamov A."/>
            <person name="Samejima M."/>
            <person name="Schmutz J."/>
            <person name="Slot J.C."/>
            <person name="St John F."/>
            <person name="Stenlid J."/>
            <person name="Sun H."/>
            <person name="Sun S."/>
            <person name="Syed K."/>
            <person name="Tsang A."/>
            <person name="Wiebenga A."/>
            <person name="Young D."/>
            <person name="Pisabarro A."/>
            <person name="Eastwood D.C."/>
            <person name="Martin F."/>
            <person name="Cullen D."/>
            <person name="Grigoriev I.V."/>
            <person name="Hibbett D.S."/>
        </authorList>
    </citation>
    <scope>NUCLEOTIDE SEQUENCE [LARGE SCALE GENOMIC DNA]</scope>
    <source>
        <strain evidence="4">RWD-64-598 SS2</strain>
    </source>
</reference>
<dbReference type="KEGG" id="cput:CONPUDRAFT_167753"/>
<accession>A0A5M3MFU6</accession>
<dbReference type="Proteomes" id="UP000053558">
    <property type="component" value="Unassembled WGS sequence"/>
</dbReference>
<name>A0A5M3MFU6_CONPW</name>
<feature type="region of interest" description="Disordered" evidence="1">
    <location>
        <begin position="208"/>
        <end position="336"/>
    </location>
</feature>
<dbReference type="PANTHER" id="PTHR36223">
    <property type="entry name" value="BETA-LACTAMASE-TYPE TRANSPEPTIDASE FOLD DOMAIN CONTAINING PROTEIN"/>
    <property type="match status" value="1"/>
</dbReference>
<proteinExistence type="predicted"/>
<dbReference type="AlphaFoldDB" id="A0A5M3MFU6"/>
<dbReference type="GeneID" id="19205852"/>
<sequence length="397" mass="44153">MQFKGFAVAVIVDGQKLKEHNVTIVKSKQETSCWIASEAEKRFVIEFTREDGNRSATHAVSLSLDGRSSCGQILHPNVARTYIKGDQVDGFHILPLLFGKLLLTDEDEYIHQGGTDELGEIRLRVKKATVTRRDIGSKKLWRVPALDKVHERLHKGSTHYIRYGEREAVEKRHCYGDPKFARGPWINFVFRYRPIDVLMAQGIAPPETPAQVSTLAPAEGNTIRSGDDTRAAQQSRASPERRPDSPQARSVPSPLQARTEASVRRATEDITIKSDDRSNGQPQCVSQAPQAGAAVHPSTSAPTDVVTIKSEDSLAQPSNKAAGKRKADDRQRQERQSRLARLENMLREIQVEVTQLRSEDAEEEDVKPSKRIKTEPGCSQPKKSSSKAKAPEVIDLT</sequence>
<feature type="compositionally biased region" description="Basic and acidic residues" evidence="1">
    <location>
        <begin position="261"/>
        <end position="278"/>
    </location>
</feature>
<dbReference type="OrthoDB" id="3364132at2759"/>
<dbReference type="Pfam" id="PF25534">
    <property type="entry name" value="DUF7918"/>
    <property type="match status" value="1"/>
</dbReference>
<feature type="domain" description="DUF7918" evidence="2">
    <location>
        <begin position="5"/>
        <end position="205"/>
    </location>
</feature>
<comment type="caution">
    <text evidence="3">The sequence shown here is derived from an EMBL/GenBank/DDBJ whole genome shotgun (WGS) entry which is preliminary data.</text>
</comment>
<gene>
    <name evidence="3" type="ORF">CONPUDRAFT_167753</name>
</gene>
<dbReference type="PANTHER" id="PTHR36223:SF1">
    <property type="entry name" value="TRANSCRIPTION ELONGATION FACTOR EAF N-TERMINAL DOMAIN-CONTAINING PROTEIN"/>
    <property type="match status" value="1"/>
</dbReference>
<dbReference type="InterPro" id="IPR057678">
    <property type="entry name" value="DUF7918"/>
</dbReference>